<dbReference type="EMBL" id="JAQNDM010000002">
    <property type="protein sequence ID" value="MDC0707959.1"/>
    <property type="molecule type" value="Genomic_DNA"/>
</dbReference>
<organism evidence="1 2">
    <name type="scientific">Stigmatella ashevillensis</name>
    <dbReference type="NCBI Taxonomy" id="2995309"/>
    <lineage>
        <taxon>Bacteria</taxon>
        <taxon>Pseudomonadati</taxon>
        <taxon>Myxococcota</taxon>
        <taxon>Myxococcia</taxon>
        <taxon>Myxococcales</taxon>
        <taxon>Cystobacterineae</taxon>
        <taxon>Archangiaceae</taxon>
        <taxon>Stigmatella</taxon>
    </lineage>
</organism>
<proteinExistence type="predicted"/>
<gene>
    <name evidence="1" type="ORF">POL68_05705</name>
</gene>
<comment type="caution">
    <text evidence="1">The sequence shown here is derived from an EMBL/GenBank/DDBJ whole genome shotgun (WGS) entry which is preliminary data.</text>
</comment>
<reference evidence="1 2" key="1">
    <citation type="submission" date="2022-11" db="EMBL/GenBank/DDBJ databases">
        <title>Minimal conservation of predation-associated metabolite biosynthetic gene clusters underscores biosynthetic potential of Myxococcota including descriptions for ten novel species: Archangium lansinium sp. nov., Myxococcus landrumus sp. nov., Nannocystis bai.</title>
        <authorList>
            <person name="Ahearne A."/>
            <person name="Stevens C."/>
            <person name="Dowd S."/>
        </authorList>
    </citation>
    <scope>NUCLEOTIDE SEQUENCE [LARGE SCALE GENOMIC DNA]</scope>
    <source>
        <strain evidence="1 2">NCWAL01</strain>
    </source>
</reference>
<evidence type="ECO:0000313" key="2">
    <source>
        <dbReference type="Proteomes" id="UP001221838"/>
    </source>
</evidence>
<name>A0ABT5D2R9_9BACT</name>
<sequence length="150" mass="16419">MSLAILERPEPPEAIIEMGGERTWIEITDAFLDKDHAIGLTSGACDDVEHIPDDGRLVIAPDETFSIALHSAIEAKYDKDSMRAIAAVEGPGILLVGVFTPFTTAEEVARTEAASIAELISIKPDKLFSKIYAYDGTGERQFHILYRQEA</sequence>
<evidence type="ECO:0000313" key="1">
    <source>
        <dbReference type="EMBL" id="MDC0707959.1"/>
    </source>
</evidence>
<dbReference type="RefSeq" id="WP_272135321.1">
    <property type="nucleotide sequence ID" value="NZ_JAQNDM010000002.1"/>
</dbReference>
<accession>A0ABT5D2R9</accession>
<protein>
    <submittedName>
        <fullName evidence="1">Uncharacterized protein</fullName>
    </submittedName>
</protein>
<keyword evidence="2" id="KW-1185">Reference proteome</keyword>
<dbReference type="Proteomes" id="UP001221838">
    <property type="component" value="Unassembled WGS sequence"/>
</dbReference>